<name>A0AA37QLY6_9BACT</name>
<feature type="compositionally biased region" description="Low complexity" evidence="1">
    <location>
        <begin position="1"/>
        <end position="18"/>
    </location>
</feature>
<proteinExistence type="predicted"/>
<gene>
    <name evidence="2" type="ORF">rosag_47960</name>
</gene>
<keyword evidence="3" id="KW-1185">Reference proteome</keyword>
<comment type="caution">
    <text evidence="2">The sequence shown here is derived from an EMBL/GenBank/DDBJ whole genome shotgun (WGS) entry which is preliminary data.</text>
</comment>
<evidence type="ECO:0000256" key="1">
    <source>
        <dbReference type="SAM" id="MobiDB-lite"/>
    </source>
</evidence>
<evidence type="ECO:0000313" key="2">
    <source>
        <dbReference type="EMBL" id="GLC28283.1"/>
    </source>
</evidence>
<accession>A0AA37QLY6</accession>
<protein>
    <submittedName>
        <fullName evidence="2">Uncharacterized protein</fullName>
    </submittedName>
</protein>
<dbReference type="Proteomes" id="UP001161325">
    <property type="component" value="Unassembled WGS sequence"/>
</dbReference>
<dbReference type="RefSeq" id="WP_284352683.1">
    <property type="nucleotide sequence ID" value="NZ_BRXS01000008.1"/>
</dbReference>
<dbReference type="AlphaFoldDB" id="A0AA37QLY6"/>
<dbReference type="EMBL" id="BRXS01000008">
    <property type="protein sequence ID" value="GLC28283.1"/>
    <property type="molecule type" value="Genomic_DNA"/>
</dbReference>
<evidence type="ECO:0000313" key="3">
    <source>
        <dbReference type="Proteomes" id="UP001161325"/>
    </source>
</evidence>
<organism evidence="2 3">
    <name type="scientific">Roseisolibacter agri</name>
    <dbReference type="NCBI Taxonomy" id="2014610"/>
    <lineage>
        <taxon>Bacteria</taxon>
        <taxon>Pseudomonadati</taxon>
        <taxon>Gemmatimonadota</taxon>
        <taxon>Gemmatimonadia</taxon>
        <taxon>Gemmatimonadales</taxon>
        <taxon>Gemmatimonadaceae</taxon>
        <taxon>Roseisolibacter</taxon>
    </lineage>
</organism>
<feature type="region of interest" description="Disordered" evidence="1">
    <location>
        <begin position="1"/>
        <end position="39"/>
    </location>
</feature>
<sequence length="306" mass="31709">MPGSQRASGTSAAAAHGGKPPKVVKQGPGAGLVRPRTAKADRMTEIGRLHDLDLRLGDGTVRTAVGLAGWRVLDLAAHLGTTGQEGWPAAPIMFGAFQAVARPAADAPPGADAALAPLHVAGLPWSYIAGEDARRPELSAIPATEPRAVIARGTAWVVRWEPATRGYPAALASLAASDPRLIRAFQQEVDPTPLRAARRLVILDTLYVHPAARGQSLGLAFLWGVLAGMGFSAGDAVVADPWPIGTPWAPLPTATEPTTAAEMATAMTAIRRLSAYYRALGLTGLPTRIPGLPPEMVLAATAIPGL</sequence>
<reference evidence="2" key="1">
    <citation type="submission" date="2022-08" db="EMBL/GenBank/DDBJ databases">
        <title>Draft genome sequencing of Roseisolibacter agri AW1220.</title>
        <authorList>
            <person name="Tobiishi Y."/>
            <person name="Tonouchi A."/>
        </authorList>
    </citation>
    <scope>NUCLEOTIDE SEQUENCE</scope>
    <source>
        <strain evidence="2">AW1220</strain>
    </source>
</reference>